<sequence length="579" mass="63376">MARTSFSCASKATSTLILILLIISSSVLAKKSKDVTELQIGVKYKPESCDIQAHKGDRIKVHYRGKLTDGTVFDSSFERGDPIEFELGSGQVIKGWDQGLLGMCVGEKRKLKIPAKYGYGEQGSPPKIPGAELSQKLGVCYGQLGNNLPPPPTSLHLLKTLKASRVKLYDANPQILNALKSTDLQVSIMVPNELLANISANQTLADQWVRTNVSPFYPQVKIQYLLVGNEILSSTDNVTHLSLVPAMRRIRFSLKSLGFKKIKVGTPLAMDVLESSFPPSNGTFRSEFSGPIVEPLLRFLNRTKSFFFLDVYTFFPWASDPVNIKLGYALLKAKNVTYTDPGTGLTYHNLLDQMLDAVIFAMKRLGYPDLRLFIAETGWPNGGDIDQIGANTYNAATYNRHVVKKLTAKPPVGTPARPGKVIPAFFFALYNENQKSGPGTERHFGLLYPNGSNVYPIDLSGKTRVREYEPLPIPSNNNPYKGKIWCVVAKGANLTELGSALAYACGQGNGTCDPIQPGGKCFKPDSLVWHASYAFSSYWAQSRKVGGTCFFNGLAVQTTKDPSFGSCKFPSITLVSAGK</sequence>
<name>A0ACC0QAG2_RHOML</name>
<dbReference type="EMBL" id="CM046388">
    <property type="protein sequence ID" value="KAI8574217.1"/>
    <property type="molecule type" value="Genomic_DNA"/>
</dbReference>
<organism evidence="1 2">
    <name type="scientific">Rhododendron molle</name>
    <name type="common">Chinese azalea</name>
    <name type="synonym">Azalea mollis</name>
    <dbReference type="NCBI Taxonomy" id="49168"/>
    <lineage>
        <taxon>Eukaryota</taxon>
        <taxon>Viridiplantae</taxon>
        <taxon>Streptophyta</taxon>
        <taxon>Embryophyta</taxon>
        <taxon>Tracheophyta</taxon>
        <taxon>Spermatophyta</taxon>
        <taxon>Magnoliopsida</taxon>
        <taxon>eudicotyledons</taxon>
        <taxon>Gunneridae</taxon>
        <taxon>Pentapetalae</taxon>
        <taxon>asterids</taxon>
        <taxon>Ericales</taxon>
        <taxon>Ericaceae</taxon>
        <taxon>Ericoideae</taxon>
        <taxon>Rhodoreae</taxon>
        <taxon>Rhododendron</taxon>
    </lineage>
</organism>
<keyword evidence="2" id="KW-1185">Reference proteome</keyword>
<evidence type="ECO:0000313" key="2">
    <source>
        <dbReference type="Proteomes" id="UP001062846"/>
    </source>
</evidence>
<reference evidence="1" key="1">
    <citation type="submission" date="2022-02" db="EMBL/GenBank/DDBJ databases">
        <title>Plant Genome Project.</title>
        <authorList>
            <person name="Zhang R.-G."/>
        </authorList>
    </citation>
    <scope>NUCLEOTIDE SEQUENCE</scope>
    <source>
        <strain evidence="1">AT1</strain>
    </source>
</reference>
<protein>
    <submittedName>
        <fullName evidence="1">Uncharacterized protein</fullName>
    </submittedName>
</protein>
<proteinExistence type="predicted"/>
<dbReference type="Proteomes" id="UP001062846">
    <property type="component" value="Chromosome 1"/>
</dbReference>
<comment type="caution">
    <text evidence="1">The sequence shown here is derived from an EMBL/GenBank/DDBJ whole genome shotgun (WGS) entry which is preliminary data.</text>
</comment>
<accession>A0ACC0QAG2</accession>
<gene>
    <name evidence="1" type="ORF">RHMOL_Rhmol01G0337600</name>
</gene>
<evidence type="ECO:0000313" key="1">
    <source>
        <dbReference type="EMBL" id="KAI8574217.1"/>
    </source>
</evidence>